<proteinExistence type="predicted"/>
<organism evidence="1 2">
    <name type="scientific">Bradyrhizobium jicamae</name>
    <dbReference type="NCBI Taxonomy" id="280332"/>
    <lineage>
        <taxon>Bacteria</taxon>
        <taxon>Pseudomonadati</taxon>
        <taxon>Pseudomonadota</taxon>
        <taxon>Alphaproteobacteria</taxon>
        <taxon>Hyphomicrobiales</taxon>
        <taxon>Nitrobacteraceae</taxon>
        <taxon>Bradyrhizobium</taxon>
    </lineage>
</organism>
<gene>
    <name evidence="1" type="ORF">CQ12_16760</name>
</gene>
<accession>A0A0R3LH10</accession>
<reference evidence="1 2" key="1">
    <citation type="submission" date="2014-03" db="EMBL/GenBank/DDBJ databases">
        <title>Bradyrhizobium valentinum sp. nov., isolated from effective nodules of Lupinus mariae-josephae, a lupine endemic of basic-lime soils in Eastern Spain.</title>
        <authorList>
            <person name="Duran D."/>
            <person name="Rey L."/>
            <person name="Navarro A."/>
            <person name="Busquets A."/>
            <person name="Imperial J."/>
            <person name="Ruiz-Argueso T."/>
        </authorList>
    </citation>
    <scope>NUCLEOTIDE SEQUENCE [LARGE SCALE GENOMIC DNA]</scope>
    <source>
        <strain evidence="1 2">PAC68</strain>
    </source>
</reference>
<comment type="caution">
    <text evidence="1">The sequence shown here is derived from an EMBL/GenBank/DDBJ whole genome shotgun (WGS) entry which is preliminary data.</text>
</comment>
<evidence type="ECO:0000313" key="1">
    <source>
        <dbReference type="EMBL" id="KRR06478.1"/>
    </source>
</evidence>
<dbReference type="Proteomes" id="UP000050863">
    <property type="component" value="Unassembled WGS sequence"/>
</dbReference>
<dbReference type="STRING" id="280332.CQ12_16760"/>
<keyword evidence="2" id="KW-1185">Reference proteome</keyword>
<dbReference type="AlphaFoldDB" id="A0A0R3LH10"/>
<sequence length="128" mass="13290">MNAEGRELKEDFLGTAHAGARRKTEVETRGTLVLAGDLGPPAMGGAVVLVAKDGIGHAQSNIDPVGNVTGVTVPPVNFGSDETTKLKGSLQHSLGDDQFPSFHHYAARDIGSSHIEFAFAPAIGASQQ</sequence>
<evidence type="ECO:0000313" key="2">
    <source>
        <dbReference type="Proteomes" id="UP000050863"/>
    </source>
</evidence>
<protein>
    <submittedName>
        <fullName evidence="1">Uncharacterized protein</fullName>
    </submittedName>
</protein>
<name>A0A0R3LH10_9BRAD</name>
<dbReference type="EMBL" id="LLXZ01000113">
    <property type="protein sequence ID" value="KRR06478.1"/>
    <property type="molecule type" value="Genomic_DNA"/>
</dbReference>